<evidence type="ECO:0000313" key="4">
    <source>
        <dbReference type="EMBL" id="PIC53179.1"/>
    </source>
</evidence>
<dbReference type="SMART" id="SM00404">
    <property type="entry name" value="PTPc_motif"/>
    <property type="match status" value="1"/>
</dbReference>
<dbReference type="CDD" id="cd00047">
    <property type="entry name" value="PTPc"/>
    <property type="match status" value="1"/>
</dbReference>
<keyword evidence="5" id="KW-1185">Reference proteome</keyword>
<dbReference type="InterPro" id="IPR000242">
    <property type="entry name" value="PTP_cat"/>
</dbReference>
<proteinExistence type="predicted"/>
<feature type="compositionally biased region" description="Polar residues" evidence="1">
    <location>
        <begin position="1"/>
        <end position="11"/>
    </location>
</feature>
<dbReference type="EMBL" id="PDUG01000001">
    <property type="protein sequence ID" value="PIC53179.1"/>
    <property type="molecule type" value="Genomic_DNA"/>
</dbReference>
<dbReference type="PROSITE" id="PS50056">
    <property type="entry name" value="TYR_PHOSPHATASE_2"/>
    <property type="match status" value="1"/>
</dbReference>
<dbReference type="InterPro" id="IPR003595">
    <property type="entry name" value="Tyr_Pase_cat"/>
</dbReference>
<dbReference type="GO" id="GO:0004725">
    <property type="term" value="F:protein tyrosine phosphatase activity"/>
    <property type="evidence" value="ECO:0007669"/>
    <property type="project" value="InterPro"/>
</dbReference>
<dbReference type="AlphaFoldDB" id="A0A2G5VMY5"/>
<dbReference type="STRING" id="1611254.A0A2G5VMY5"/>
<evidence type="ECO:0000259" key="3">
    <source>
        <dbReference type="PROSITE" id="PS50056"/>
    </source>
</evidence>
<evidence type="ECO:0000256" key="1">
    <source>
        <dbReference type="SAM" id="MobiDB-lite"/>
    </source>
</evidence>
<accession>A0A2G5VMY5</accession>
<dbReference type="SUPFAM" id="SSF52799">
    <property type="entry name" value="(Phosphotyrosine protein) phosphatases II"/>
    <property type="match status" value="1"/>
</dbReference>
<feature type="domain" description="Tyrosine-protein phosphatase" evidence="2">
    <location>
        <begin position="24"/>
        <end position="261"/>
    </location>
</feature>
<name>A0A2G5VMY5_9PELO</name>
<comment type="caution">
    <text evidence="4">The sequence shown here is derived from an EMBL/GenBank/DDBJ whole genome shotgun (WGS) entry which is preliminary data.</text>
</comment>
<organism evidence="4 5">
    <name type="scientific">Caenorhabditis nigoni</name>
    <dbReference type="NCBI Taxonomy" id="1611254"/>
    <lineage>
        <taxon>Eukaryota</taxon>
        <taxon>Metazoa</taxon>
        <taxon>Ecdysozoa</taxon>
        <taxon>Nematoda</taxon>
        <taxon>Chromadorea</taxon>
        <taxon>Rhabditida</taxon>
        <taxon>Rhabditina</taxon>
        <taxon>Rhabditomorpha</taxon>
        <taxon>Rhabditoidea</taxon>
        <taxon>Rhabditidae</taxon>
        <taxon>Peloderinae</taxon>
        <taxon>Caenorhabditis</taxon>
    </lineage>
</organism>
<feature type="region of interest" description="Disordered" evidence="1">
    <location>
        <begin position="1"/>
        <end position="24"/>
    </location>
</feature>
<dbReference type="PANTHER" id="PTHR23219:SF8">
    <property type="entry name" value="TYROSINE-PROTEIN PHOSPHATASE DOMAIN-CONTAINING PROTEIN"/>
    <property type="match status" value="1"/>
</dbReference>
<dbReference type="PROSITE" id="PS50055">
    <property type="entry name" value="TYR_PHOSPHATASE_PTP"/>
    <property type="match status" value="1"/>
</dbReference>
<sequence>MSHIWTSRNAHSTTRRRSLATSSPSPAIRLVTEILEKSSFAKSKSEYEDIKKANSIVNHEKPTNVSVIDIFLPKSKVFICQIPQRGLEDFWKTVFSQQITNMVMILDSEPIECFPTAFDGYMTHGSMTTNNRRVEDLGDGVRRFKVEVIPDGCSNAVLCTITTIENWPPGGFDGKPAVIIKEINEFISFLTKAKDQNGLVMSGKGVGRAGYFITLATILYKFDTTAEPQIPLIVKSLRAQMPSLMESLIQYVSLYTTLFFYTKIKNCRNGGAAGCDESTCRKADKAIETFTKALQAELDSGAKQVPSKVK</sequence>
<reference evidence="5" key="1">
    <citation type="submission" date="2017-10" db="EMBL/GenBank/DDBJ databases">
        <title>Rapid genome shrinkage in a self-fertile nematode reveals novel sperm competition proteins.</title>
        <authorList>
            <person name="Yin D."/>
            <person name="Schwarz E.M."/>
            <person name="Thomas C.G."/>
            <person name="Felde R.L."/>
            <person name="Korf I.F."/>
            <person name="Cutter A.D."/>
            <person name="Schartner C.M."/>
            <person name="Ralston E.J."/>
            <person name="Meyer B.J."/>
            <person name="Haag E.S."/>
        </authorList>
    </citation>
    <scope>NUCLEOTIDE SEQUENCE [LARGE SCALE GENOMIC DNA]</scope>
    <source>
        <strain evidence="5">JU1422</strain>
    </source>
</reference>
<protein>
    <recommendedName>
        <fullName evidence="6">Tyrosine-protein phosphatase domain-containing protein</fullName>
    </recommendedName>
</protein>
<dbReference type="PANTHER" id="PTHR23219">
    <property type="entry name" value="TYROSINE-PROTEIN PHOSPHATASE C15H7.3-RELATED"/>
    <property type="match status" value="1"/>
</dbReference>
<dbReference type="Proteomes" id="UP000230233">
    <property type="component" value="Chromosome I"/>
</dbReference>
<evidence type="ECO:0000259" key="2">
    <source>
        <dbReference type="PROSITE" id="PS50055"/>
    </source>
</evidence>
<evidence type="ECO:0000313" key="5">
    <source>
        <dbReference type="Proteomes" id="UP000230233"/>
    </source>
</evidence>
<dbReference type="InterPro" id="IPR000387">
    <property type="entry name" value="Tyr_Pase_dom"/>
</dbReference>
<evidence type="ECO:0008006" key="6">
    <source>
        <dbReference type="Google" id="ProtNLM"/>
    </source>
</evidence>
<dbReference type="Gene3D" id="3.90.190.10">
    <property type="entry name" value="Protein tyrosine phosphatase superfamily"/>
    <property type="match status" value="1"/>
</dbReference>
<gene>
    <name evidence="4" type="primary">Cnig_chr_I.g2992</name>
    <name evidence="4" type="ORF">B9Z55_002992</name>
</gene>
<dbReference type="SMART" id="SM00194">
    <property type="entry name" value="PTPc"/>
    <property type="match status" value="1"/>
</dbReference>
<feature type="domain" description="Tyrosine specific protein phosphatases" evidence="3">
    <location>
        <begin position="184"/>
        <end position="252"/>
    </location>
</feature>
<dbReference type="Pfam" id="PF00102">
    <property type="entry name" value="Y_phosphatase"/>
    <property type="match status" value="1"/>
</dbReference>
<dbReference type="InterPro" id="IPR029021">
    <property type="entry name" value="Prot-tyrosine_phosphatase-like"/>
</dbReference>